<feature type="transmembrane region" description="Helical" evidence="2">
    <location>
        <begin position="242"/>
        <end position="265"/>
    </location>
</feature>
<feature type="transmembrane region" description="Helical" evidence="2">
    <location>
        <begin position="165"/>
        <end position="185"/>
    </location>
</feature>
<feature type="transmembrane region" description="Helical" evidence="2">
    <location>
        <begin position="766"/>
        <end position="786"/>
    </location>
</feature>
<feature type="region of interest" description="Disordered" evidence="1">
    <location>
        <begin position="47"/>
        <end position="75"/>
    </location>
</feature>
<evidence type="ECO:0000313" key="3">
    <source>
        <dbReference type="EMBL" id="NBE51498.1"/>
    </source>
</evidence>
<feature type="transmembrane region" description="Helical" evidence="2">
    <location>
        <begin position="514"/>
        <end position="532"/>
    </location>
</feature>
<feature type="transmembrane region" description="Helical" evidence="2">
    <location>
        <begin position="715"/>
        <end position="732"/>
    </location>
</feature>
<name>A0A964ULN0_9ACTN</name>
<evidence type="ECO:0000256" key="1">
    <source>
        <dbReference type="SAM" id="MobiDB-lite"/>
    </source>
</evidence>
<feature type="transmembrane region" description="Helical" evidence="2">
    <location>
        <begin position="105"/>
        <end position="127"/>
    </location>
</feature>
<dbReference type="Proteomes" id="UP000598297">
    <property type="component" value="Unassembled WGS sequence"/>
</dbReference>
<feature type="transmembrane region" description="Helical" evidence="2">
    <location>
        <begin position="398"/>
        <end position="421"/>
    </location>
</feature>
<sequence length="804" mass="81323">MTTIPPPADELRILDHELGQLDARRTQLLARRAWLVQVLAQQVAAPAQQPVPPVRPPQAWPPHPPQPRPESSPPSVQNLLLALGGTLLTVAAIAFTLVSWGQMGIAGRAAVLAAVTCAALGAPVLLFRRGLGATAEAVAALGLVLTVLDAYALHRVAFPTADGTAFAAFAAAALAALWTAYGTALPKLRTTLPAAVVVAQLPLPLGALAADASAHTLTAALLATAAVDTALALLTKRPSVRYAAGAGAALLGFVGLLIATALTWSASGPVAASRAAVLLLLATAVALGAALRTAHAPVATACAGVGGIAVVLATGGVLRTTLPAAWTVPAHLLCGIALLATLRTKLPLPVRRGLAGAGGTTAAAALLWTLPTVLASAVRPALQAGNPWAGAPLAQDDLTLAVQGLAVPVTLLALAAAVWTARRFTSAALAWRTVTDCAAPALLWAALTPLPVTLALPYTATLVTHTALAVASLSAATALARAGRPHPATTLLVCGLLSATGAALLSLGTRPATFTVLPVLLVVCAAVAALHADGARRAVATCSATALATALTVAVPAALELPPHRTALWVLAVPAATALLAARLRASTVAVPLEIAGALAATLAIGLSAGHTPSLALTLALTGVIATGTALRPDRRQMSYVAGALLAAACWVRLAAWDVTAPEAYTLPVTLPALAIGALRHRREPDTSSWAAYAPGLAATLLPSLVAAWSDPYWLRPLLLGAAALALTLLGARHRLQAPLALGGTVLALVAAHELAPYVVQVVGALPRWLPPALAGLLLLAVGATYEQRLRDARKLRDTLHRMH</sequence>
<feature type="transmembrane region" description="Helical" evidence="2">
    <location>
        <begin position="271"/>
        <end position="291"/>
    </location>
</feature>
<dbReference type="RefSeq" id="WP_161695561.1">
    <property type="nucleotide sequence ID" value="NZ_JAAAHS010000042.1"/>
</dbReference>
<gene>
    <name evidence="3" type="ORF">GUY60_08680</name>
</gene>
<reference evidence="3" key="1">
    <citation type="submission" date="2020-01" db="EMBL/GenBank/DDBJ databases">
        <title>Whole-genome analyses of novel actinobacteria.</title>
        <authorList>
            <person name="Sahin N."/>
        </authorList>
    </citation>
    <scope>NUCLEOTIDE SEQUENCE</scope>
    <source>
        <strain evidence="3">YC537</strain>
    </source>
</reference>
<feature type="transmembrane region" description="Helical" evidence="2">
    <location>
        <begin position="539"/>
        <end position="559"/>
    </location>
</feature>
<dbReference type="AlphaFoldDB" id="A0A964ULN0"/>
<comment type="caution">
    <text evidence="3">The sequence shown here is derived from an EMBL/GenBank/DDBJ whole genome shotgun (WGS) entry which is preliminary data.</text>
</comment>
<feature type="transmembrane region" description="Helical" evidence="2">
    <location>
        <begin position="324"/>
        <end position="342"/>
    </location>
</feature>
<feature type="transmembrane region" description="Helical" evidence="2">
    <location>
        <begin position="192"/>
        <end position="210"/>
    </location>
</feature>
<accession>A0A964ULN0</accession>
<keyword evidence="2" id="KW-1133">Transmembrane helix</keyword>
<dbReference type="NCBIfam" id="NF047321">
    <property type="entry name" value="SCO7613_CTERM"/>
    <property type="match status" value="1"/>
</dbReference>
<feature type="transmembrane region" description="Helical" evidence="2">
    <location>
        <begin position="433"/>
        <end position="452"/>
    </location>
</feature>
<feature type="compositionally biased region" description="Pro residues" evidence="1">
    <location>
        <begin position="49"/>
        <end position="72"/>
    </location>
</feature>
<organism evidence="3 4">
    <name type="scientific">Streptomyces boluensis</name>
    <dbReference type="NCBI Taxonomy" id="1775135"/>
    <lineage>
        <taxon>Bacteria</taxon>
        <taxon>Bacillati</taxon>
        <taxon>Actinomycetota</taxon>
        <taxon>Actinomycetes</taxon>
        <taxon>Kitasatosporales</taxon>
        <taxon>Streptomycetaceae</taxon>
        <taxon>Streptomyces</taxon>
    </lineage>
</organism>
<feature type="transmembrane region" description="Helical" evidence="2">
    <location>
        <begin position="354"/>
        <end position="378"/>
    </location>
</feature>
<evidence type="ECO:0000313" key="4">
    <source>
        <dbReference type="Proteomes" id="UP000598297"/>
    </source>
</evidence>
<keyword evidence="2" id="KW-0812">Transmembrane</keyword>
<feature type="transmembrane region" description="Helical" evidence="2">
    <location>
        <begin position="739"/>
        <end position="760"/>
    </location>
</feature>
<proteinExistence type="predicted"/>
<dbReference type="OrthoDB" id="3416299at2"/>
<dbReference type="InterPro" id="IPR058062">
    <property type="entry name" value="SCO7613_C"/>
</dbReference>
<feature type="transmembrane region" description="Helical" evidence="2">
    <location>
        <begin position="78"/>
        <end position="99"/>
    </location>
</feature>
<protein>
    <submittedName>
        <fullName evidence="3">Uncharacterized protein</fullName>
    </submittedName>
</protein>
<feature type="transmembrane region" description="Helical" evidence="2">
    <location>
        <begin position="298"/>
        <end position="318"/>
    </location>
</feature>
<feature type="transmembrane region" description="Helical" evidence="2">
    <location>
        <begin position="565"/>
        <end position="582"/>
    </location>
</feature>
<feature type="transmembrane region" description="Helical" evidence="2">
    <location>
        <begin position="134"/>
        <end position="153"/>
    </location>
</feature>
<keyword evidence="2" id="KW-0472">Membrane</keyword>
<feature type="transmembrane region" description="Helical" evidence="2">
    <location>
        <begin position="491"/>
        <end position="508"/>
    </location>
</feature>
<keyword evidence="4" id="KW-1185">Reference proteome</keyword>
<evidence type="ECO:0000256" key="2">
    <source>
        <dbReference type="SAM" id="Phobius"/>
    </source>
</evidence>
<feature type="transmembrane region" description="Helical" evidence="2">
    <location>
        <begin position="216"/>
        <end position="235"/>
    </location>
</feature>
<feature type="transmembrane region" description="Helical" evidence="2">
    <location>
        <begin position="638"/>
        <end position="656"/>
    </location>
</feature>
<dbReference type="EMBL" id="JAAAHS010000042">
    <property type="protein sequence ID" value="NBE51498.1"/>
    <property type="molecule type" value="Genomic_DNA"/>
</dbReference>